<dbReference type="PATRIC" id="fig|43687.5.peg.1527"/>
<evidence type="ECO:0000313" key="3">
    <source>
        <dbReference type="EMBL" id="AKV76648.1"/>
    </source>
</evidence>
<proteinExistence type="predicted"/>
<reference evidence="9 10" key="2">
    <citation type="journal article" date="2015" name="Genome Announc.">
        <title>Complete Genome Sequences of Evolved Arsenate-Resistant Metallosphaera sedula Strains.</title>
        <authorList>
            <person name="Ai C."/>
            <person name="McCarthy S."/>
            <person name="Schackwitz W."/>
            <person name="Martin J."/>
            <person name="Lipzen A."/>
            <person name="Blum P."/>
        </authorList>
    </citation>
    <scope>NUCLEOTIDE SEQUENCE [LARGE SCALE GENOMIC DNA]</scope>
    <source>
        <strain evidence="4 10">ARS120-1</strain>
        <strain evidence="5 9">ARS120-2</strain>
        <strain evidence="2 12">ARS50-1</strain>
        <strain evidence="3 11">ARS50-2</strain>
    </source>
</reference>
<dbReference type="EMBL" id="CP012176">
    <property type="protein sequence ID" value="AKV83383.1"/>
    <property type="molecule type" value="Genomic_DNA"/>
</dbReference>
<reference evidence="6 8" key="3">
    <citation type="submission" date="2015-07" db="EMBL/GenBank/DDBJ databases">
        <title>Physiological, transcriptional responses and genome re-sequencing of acid resistant extremely thermoacidophilic Metallosphaera sedula SARC-M1.</title>
        <authorList>
            <person name="Ai C."/>
            <person name="McCarthy S."/>
            <person name="Eckrich V."/>
            <person name="Rudrappa D."/>
            <person name="Qiu G."/>
            <person name="Blum P."/>
        </authorList>
    </citation>
    <scope>NUCLEOTIDE SEQUENCE [LARGE SCALE GENOMIC DNA]</scope>
    <source>
        <strain evidence="6 8">SARC-M1</strain>
    </source>
</reference>
<protein>
    <submittedName>
        <fullName evidence="1">Uncharacterized protein</fullName>
    </submittedName>
</protein>
<name>A0A088E740_9CREN</name>
<dbReference type="Proteomes" id="UP000056255">
    <property type="component" value="Chromosome"/>
</dbReference>
<gene>
    <name evidence="1" type="ORF">HA72_1405</name>
    <name evidence="2" type="ORF">MsedA_1424</name>
    <name evidence="3" type="ORF">MsedB_1426</name>
    <name evidence="4" type="ORF">MsedC_1424</name>
    <name evidence="5" type="ORF">MsedD_1425</name>
    <name evidence="6" type="ORF">MsedE_1430</name>
</gene>
<dbReference type="Proteomes" id="UP000062398">
    <property type="component" value="Chromosome"/>
</dbReference>
<dbReference type="GeneID" id="91755906"/>
<dbReference type="EMBL" id="CP012174">
    <property type="protein sequence ID" value="AKV78900.1"/>
    <property type="molecule type" value="Genomic_DNA"/>
</dbReference>
<evidence type="ECO:0000313" key="9">
    <source>
        <dbReference type="Proteomes" id="UP000061362"/>
    </source>
</evidence>
<evidence type="ECO:0000313" key="5">
    <source>
        <dbReference type="EMBL" id="AKV81145.1"/>
    </source>
</evidence>
<evidence type="ECO:0000313" key="12">
    <source>
        <dbReference type="Proteomes" id="UP000068832"/>
    </source>
</evidence>
<dbReference type="AlphaFoldDB" id="A0A088E740"/>
<dbReference type="Proteomes" id="UP000062475">
    <property type="component" value="Chromosome"/>
</dbReference>
<dbReference type="EMBL" id="CP012172">
    <property type="protein sequence ID" value="AKV74409.1"/>
    <property type="molecule type" value="Genomic_DNA"/>
</dbReference>
<dbReference type="EMBL" id="CP012175">
    <property type="protein sequence ID" value="AKV81145.1"/>
    <property type="molecule type" value="Genomic_DNA"/>
</dbReference>
<dbReference type="Proteomes" id="UP000068832">
    <property type="component" value="Chromosome"/>
</dbReference>
<evidence type="ECO:0000313" key="1">
    <source>
        <dbReference type="EMBL" id="AIM27547.1"/>
    </source>
</evidence>
<evidence type="ECO:0000313" key="10">
    <source>
        <dbReference type="Proteomes" id="UP000062398"/>
    </source>
</evidence>
<organism evidence="1 7">
    <name type="scientific">Metallosphaera sedula</name>
    <dbReference type="NCBI Taxonomy" id="43687"/>
    <lineage>
        <taxon>Archaea</taxon>
        <taxon>Thermoproteota</taxon>
        <taxon>Thermoprotei</taxon>
        <taxon>Sulfolobales</taxon>
        <taxon>Sulfolobaceae</taxon>
        <taxon>Metallosphaera</taxon>
    </lineage>
</organism>
<dbReference type="RefSeq" id="WP_012021350.1">
    <property type="nucleotide sequence ID" value="NZ_CP008822.1"/>
</dbReference>
<evidence type="ECO:0000313" key="2">
    <source>
        <dbReference type="EMBL" id="AKV74409.1"/>
    </source>
</evidence>
<dbReference type="EMBL" id="CP008822">
    <property type="protein sequence ID" value="AIM27547.1"/>
    <property type="molecule type" value="Genomic_DNA"/>
</dbReference>
<reference evidence="1 7" key="1">
    <citation type="journal article" date="2014" name="J. Bacteriol.">
        <title>Role of an Archaeal PitA Transporter in the Copper and Arsenic Resistance of Metallosphaera sedula, an Extreme Thermoacidophile.</title>
        <authorList>
            <person name="McCarthy S."/>
            <person name="Ai C."/>
            <person name="Wheaton G."/>
            <person name="Tevatia R."/>
            <person name="Eckrich V."/>
            <person name="Kelly R."/>
            <person name="Blum P."/>
        </authorList>
    </citation>
    <scope>NUCLEOTIDE SEQUENCE [LARGE SCALE GENOMIC DNA]</scope>
    <source>
        <strain evidence="1 7">CuR1</strain>
    </source>
</reference>
<dbReference type="EMBL" id="CP012173">
    <property type="protein sequence ID" value="AKV76648.1"/>
    <property type="molecule type" value="Genomic_DNA"/>
</dbReference>
<accession>A0A088E740</accession>
<dbReference type="Proteomes" id="UP000061362">
    <property type="component" value="Chromosome"/>
</dbReference>
<evidence type="ECO:0000313" key="7">
    <source>
        <dbReference type="Proteomes" id="UP000029084"/>
    </source>
</evidence>
<evidence type="ECO:0000313" key="6">
    <source>
        <dbReference type="EMBL" id="AKV83383.1"/>
    </source>
</evidence>
<evidence type="ECO:0000313" key="8">
    <source>
        <dbReference type="Proteomes" id="UP000056255"/>
    </source>
</evidence>
<dbReference type="OMA" id="RYEKLIY"/>
<sequence length="155" mass="18258">MNCIEEIGKAYFLSWIGDKEFVDKVKRECLKQFEEPGLKEELAKISEMTRRDWELPALLRDHGVDSDRLVRATIHEFLERLSYTTEPREIETLGKVRFSVSNLEFVKVVRGYCENCVGYKFEMDAYGFGIRYEKLIYIETRGDAKEMIRKLVESP</sequence>
<evidence type="ECO:0000313" key="11">
    <source>
        <dbReference type="Proteomes" id="UP000062475"/>
    </source>
</evidence>
<evidence type="ECO:0000313" key="4">
    <source>
        <dbReference type="EMBL" id="AKV78900.1"/>
    </source>
</evidence>
<dbReference type="OrthoDB" id="34533at2157"/>
<dbReference type="Proteomes" id="UP000029084">
    <property type="component" value="Chromosome"/>
</dbReference>